<dbReference type="InterPro" id="IPR036890">
    <property type="entry name" value="HATPase_C_sf"/>
</dbReference>
<dbReference type="CDD" id="cd06225">
    <property type="entry name" value="HAMP"/>
    <property type="match status" value="1"/>
</dbReference>
<name>A0ABN0WAC0_9BACI</name>
<feature type="transmembrane region" description="Helical" evidence="14">
    <location>
        <begin position="162"/>
        <end position="184"/>
    </location>
</feature>
<dbReference type="InterPro" id="IPR050398">
    <property type="entry name" value="HssS/ArlS-like"/>
</dbReference>
<keyword evidence="12" id="KW-0902">Two-component regulatory system</keyword>
<feature type="domain" description="HAMP" evidence="16">
    <location>
        <begin position="182"/>
        <end position="234"/>
    </location>
</feature>
<keyword evidence="7 14" id="KW-0812">Transmembrane</keyword>
<dbReference type="InterPro" id="IPR004358">
    <property type="entry name" value="Sig_transdc_His_kin-like_C"/>
</dbReference>
<evidence type="ECO:0000256" key="2">
    <source>
        <dbReference type="ARBA" id="ARBA00004651"/>
    </source>
</evidence>
<dbReference type="PANTHER" id="PTHR45528">
    <property type="entry name" value="SENSOR HISTIDINE KINASE CPXA"/>
    <property type="match status" value="1"/>
</dbReference>
<dbReference type="SUPFAM" id="SSF47384">
    <property type="entry name" value="Homodimeric domain of signal transducing histidine kinase"/>
    <property type="match status" value="1"/>
</dbReference>
<evidence type="ECO:0000256" key="10">
    <source>
        <dbReference type="ARBA" id="ARBA00022840"/>
    </source>
</evidence>
<dbReference type="SMART" id="SM00387">
    <property type="entry name" value="HATPase_c"/>
    <property type="match status" value="1"/>
</dbReference>
<dbReference type="PROSITE" id="PS50885">
    <property type="entry name" value="HAMP"/>
    <property type="match status" value="1"/>
</dbReference>
<dbReference type="Gene3D" id="1.10.287.130">
    <property type="match status" value="1"/>
</dbReference>
<evidence type="ECO:0000256" key="7">
    <source>
        <dbReference type="ARBA" id="ARBA00022692"/>
    </source>
</evidence>
<dbReference type="SUPFAM" id="SSF158472">
    <property type="entry name" value="HAMP domain-like"/>
    <property type="match status" value="1"/>
</dbReference>
<dbReference type="InterPro" id="IPR005467">
    <property type="entry name" value="His_kinase_dom"/>
</dbReference>
<dbReference type="Proteomes" id="UP001500782">
    <property type="component" value="Unassembled WGS sequence"/>
</dbReference>
<dbReference type="Pfam" id="PF00672">
    <property type="entry name" value="HAMP"/>
    <property type="match status" value="1"/>
</dbReference>
<evidence type="ECO:0000313" key="18">
    <source>
        <dbReference type="Proteomes" id="UP001500782"/>
    </source>
</evidence>
<feature type="transmembrane region" description="Helical" evidence="14">
    <location>
        <begin position="6"/>
        <end position="27"/>
    </location>
</feature>
<dbReference type="PRINTS" id="PR00344">
    <property type="entry name" value="BCTRLSENSOR"/>
</dbReference>
<evidence type="ECO:0000259" key="16">
    <source>
        <dbReference type="PROSITE" id="PS50885"/>
    </source>
</evidence>
<dbReference type="SMART" id="SM00388">
    <property type="entry name" value="HisKA"/>
    <property type="match status" value="1"/>
</dbReference>
<dbReference type="PROSITE" id="PS50109">
    <property type="entry name" value="HIS_KIN"/>
    <property type="match status" value="1"/>
</dbReference>
<feature type="domain" description="Histidine kinase" evidence="15">
    <location>
        <begin position="242"/>
        <end position="457"/>
    </location>
</feature>
<evidence type="ECO:0000256" key="3">
    <source>
        <dbReference type="ARBA" id="ARBA00012438"/>
    </source>
</evidence>
<reference evidence="17 18" key="1">
    <citation type="journal article" date="2019" name="Int. J. Syst. Evol. Microbiol.">
        <title>The Global Catalogue of Microorganisms (GCM) 10K type strain sequencing project: providing services to taxonomists for standard genome sequencing and annotation.</title>
        <authorList>
            <consortium name="The Broad Institute Genomics Platform"/>
            <consortium name="The Broad Institute Genome Sequencing Center for Infectious Disease"/>
            <person name="Wu L."/>
            <person name="Ma J."/>
        </authorList>
    </citation>
    <scope>NUCLEOTIDE SEQUENCE [LARGE SCALE GENOMIC DNA]</scope>
    <source>
        <strain evidence="17 18">JCM 9731</strain>
    </source>
</reference>
<keyword evidence="8" id="KW-0547">Nucleotide-binding</keyword>
<dbReference type="Pfam" id="PF02518">
    <property type="entry name" value="HATPase_c"/>
    <property type="match status" value="1"/>
</dbReference>
<keyword evidence="13 14" id="KW-0472">Membrane</keyword>
<keyword evidence="11 14" id="KW-1133">Transmembrane helix</keyword>
<sequence>MNKLSIKLGLAFFVVFFGIIVLLLVFLHESIVKTYIEEEMETLQARGNSHRDVLEEKFSEDTIGHVMLMESSSDTSVVITNENLDIIRTSTSISPIIKNIINNVHAKTVMINKDSVIESDFLESPFVTTVSTIDYEDQTYFLYMFKSTKNLRSLMKEMNQHFIFGAIVSLIVTAFVISFLTILITKPLVKMKQATEKISMGDFSVKLPDFGNDELGELSKAIYKLSDDLQHLTESRKEFLASISHELRTPLTYIKGYADVCKKGLVSQKDKDKYIQVIYEESERLVNLIQELFELAKMDQNLFTIQKAKVHLNKILYSLYNRFQPAFVEEGKKLDLKVDNEVWGYIDPVRIEQCLLNLLDNAKKYSTPNSTIWMNAYEKKKMIYISIQNESNSIESFHLPRLFDRFYRVDSSRSRKTGGVGLGLSVVKEIIDAHQGTLSVSYENGLFQILICIPGGIVK</sequence>
<evidence type="ECO:0000256" key="12">
    <source>
        <dbReference type="ARBA" id="ARBA00023012"/>
    </source>
</evidence>
<evidence type="ECO:0000256" key="1">
    <source>
        <dbReference type="ARBA" id="ARBA00000085"/>
    </source>
</evidence>
<dbReference type="Gene3D" id="3.30.565.10">
    <property type="entry name" value="Histidine kinase-like ATPase, C-terminal domain"/>
    <property type="match status" value="1"/>
</dbReference>
<keyword evidence="18" id="KW-1185">Reference proteome</keyword>
<keyword evidence="5" id="KW-0597">Phosphoprotein</keyword>
<dbReference type="GO" id="GO:0016301">
    <property type="term" value="F:kinase activity"/>
    <property type="evidence" value="ECO:0007669"/>
    <property type="project" value="UniProtKB-KW"/>
</dbReference>
<accession>A0ABN0WAC0</accession>
<evidence type="ECO:0000256" key="11">
    <source>
        <dbReference type="ARBA" id="ARBA00022989"/>
    </source>
</evidence>
<evidence type="ECO:0000256" key="4">
    <source>
        <dbReference type="ARBA" id="ARBA00022475"/>
    </source>
</evidence>
<comment type="subcellular location">
    <subcellularLocation>
        <location evidence="2">Cell membrane</location>
        <topology evidence="2">Multi-pass membrane protein</topology>
    </subcellularLocation>
</comment>
<dbReference type="SUPFAM" id="SSF55874">
    <property type="entry name" value="ATPase domain of HSP90 chaperone/DNA topoisomerase II/histidine kinase"/>
    <property type="match status" value="1"/>
</dbReference>
<keyword evidence="9 17" id="KW-0418">Kinase</keyword>
<dbReference type="Gene3D" id="6.10.340.10">
    <property type="match status" value="1"/>
</dbReference>
<dbReference type="CDD" id="cd00082">
    <property type="entry name" value="HisKA"/>
    <property type="match status" value="1"/>
</dbReference>
<keyword evidence="4" id="KW-1003">Cell membrane</keyword>
<dbReference type="PANTHER" id="PTHR45528:SF1">
    <property type="entry name" value="SENSOR HISTIDINE KINASE CPXA"/>
    <property type="match status" value="1"/>
</dbReference>
<keyword evidence="6" id="KW-0808">Transferase</keyword>
<evidence type="ECO:0000256" key="5">
    <source>
        <dbReference type="ARBA" id="ARBA00022553"/>
    </source>
</evidence>
<dbReference type="EC" id="2.7.13.3" evidence="3"/>
<evidence type="ECO:0000313" key="17">
    <source>
        <dbReference type="EMBL" id="GAA0330616.1"/>
    </source>
</evidence>
<evidence type="ECO:0000256" key="8">
    <source>
        <dbReference type="ARBA" id="ARBA00022741"/>
    </source>
</evidence>
<comment type="caution">
    <text evidence="17">The sequence shown here is derived from an EMBL/GenBank/DDBJ whole genome shotgun (WGS) entry which is preliminary data.</text>
</comment>
<evidence type="ECO:0000259" key="15">
    <source>
        <dbReference type="PROSITE" id="PS50109"/>
    </source>
</evidence>
<comment type="catalytic activity">
    <reaction evidence="1">
        <text>ATP + protein L-histidine = ADP + protein N-phospho-L-histidine.</text>
        <dbReference type="EC" id="2.7.13.3"/>
    </reaction>
</comment>
<protein>
    <recommendedName>
        <fullName evidence="3">histidine kinase</fullName>
        <ecNumber evidence="3">2.7.13.3</ecNumber>
    </recommendedName>
</protein>
<dbReference type="Pfam" id="PF00512">
    <property type="entry name" value="HisKA"/>
    <property type="match status" value="1"/>
</dbReference>
<dbReference type="InterPro" id="IPR003594">
    <property type="entry name" value="HATPase_dom"/>
</dbReference>
<evidence type="ECO:0000256" key="13">
    <source>
        <dbReference type="ARBA" id="ARBA00023136"/>
    </source>
</evidence>
<dbReference type="InterPro" id="IPR036097">
    <property type="entry name" value="HisK_dim/P_sf"/>
</dbReference>
<gene>
    <name evidence="17" type="ORF">GCM10008967_21400</name>
</gene>
<evidence type="ECO:0000256" key="6">
    <source>
        <dbReference type="ARBA" id="ARBA00022679"/>
    </source>
</evidence>
<dbReference type="InterPro" id="IPR003660">
    <property type="entry name" value="HAMP_dom"/>
</dbReference>
<evidence type="ECO:0000256" key="9">
    <source>
        <dbReference type="ARBA" id="ARBA00022777"/>
    </source>
</evidence>
<dbReference type="RefSeq" id="WP_343798910.1">
    <property type="nucleotide sequence ID" value="NZ_BAAADJ010000021.1"/>
</dbReference>
<proteinExistence type="predicted"/>
<organism evidence="17 18">
    <name type="scientific">Bacillus carboniphilus</name>
    <dbReference type="NCBI Taxonomy" id="86663"/>
    <lineage>
        <taxon>Bacteria</taxon>
        <taxon>Bacillati</taxon>
        <taxon>Bacillota</taxon>
        <taxon>Bacilli</taxon>
        <taxon>Bacillales</taxon>
        <taxon>Bacillaceae</taxon>
        <taxon>Bacillus</taxon>
    </lineage>
</organism>
<evidence type="ECO:0000256" key="14">
    <source>
        <dbReference type="SAM" id="Phobius"/>
    </source>
</evidence>
<keyword evidence="10" id="KW-0067">ATP-binding</keyword>
<dbReference type="SMART" id="SM00304">
    <property type="entry name" value="HAMP"/>
    <property type="match status" value="1"/>
</dbReference>
<dbReference type="EMBL" id="BAAADJ010000021">
    <property type="protein sequence ID" value="GAA0330616.1"/>
    <property type="molecule type" value="Genomic_DNA"/>
</dbReference>
<dbReference type="InterPro" id="IPR003661">
    <property type="entry name" value="HisK_dim/P_dom"/>
</dbReference>